<evidence type="ECO:0000259" key="2">
    <source>
        <dbReference type="Pfam" id="PF04296"/>
    </source>
</evidence>
<feature type="compositionally biased region" description="Basic and acidic residues" evidence="1">
    <location>
        <begin position="1"/>
        <end position="17"/>
    </location>
</feature>
<dbReference type="Pfam" id="PF04296">
    <property type="entry name" value="YlxR"/>
    <property type="match status" value="1"/>
</dbReference>
<keyword evidence="4" id="KW-1185">Reference proteome</keyword>
<reference evidence="3 4" key="1">
    <citation type="submission" date="2018-08" db="EMBL/GenBank/DDBJ databases">
        <title>Henriciella mobilis sp. nov., isolated from seawater.</title>
        <authorList>
            <person name="Cheng H."/>
            <person name="Wu Y.-H."/>
            <person name="Xu X.-W."/>
            <person name="Guo L.-L."/>
        </authorList>
    </citation>
    <scope>NUCLEOTIDE SEQUENCE [LARGE SCALE GENOMIC DNA]</scope>
    <source>
        <strain evidence="3 4">CCUG66934</strain>
    </source>
</reference>
<dbReference type="InterPro" id="IPR035931">
    <property type="entry name" value="YlxR-like_sf"/>
</dbReference>
<evidence type="ECO:0000313" key="4">
    <source>
        <dbReference type="Proteomes" id="UP000265431"/>
    </source>
</evidence>
<dbReference type="CDD" id="cd00279">
    <property type="entry name" value="YlxR"/>
    <property type="match status" value="1"/>
</dbReference>
<dbReference type="RefSeq" id="WP_119379039.1">
    <property type="nucleotide sequence ID" value="NZ_QWGB01000005.1"/>
</dbReference>
<feature type="domain" description="YlxR" evidence="2">
    <location>
        <begin position="28"/>
        <end position="95"/>
    </location>
</feature>
<organism evidence="3 4">
    <name type="scientific">Henriciella barbarensis</name>
    <dbReference type="NCBI Taxonomy" id="86342"/>
    <lineage>
        <taxon>Bacteria</taxon>
        <taxon>Pseudomonadati</taxon>
        <taxon>Pseudomonadota</taxon>
        <taxon>Alphaproteobacteria</taxon>
        <taxon>Hyphomonadales</taxon>
        <taxon>Hyphomonadaceae</taxon>
        <taxon>Henriciella</taxon>
    </lineage>
</organism>
<evidence type="ECO:0000313" key="3">
    <source>
        <dbReference type="EMBL" id="RIJ23850.1"/>
    </source>
</evidence>
<dbReference type="InterPro" id="IPR029064">
    <property type="entry name" value="Ribosomal_eL30-like_sf"/>
</dbReference>
<dbReference type="SUPFAM" id="SSF55315">
    <property type="entry name" value="L30e-like"/>
    <property type="match status" value="1"/>
</dbReference>
<dbReference type="PANTHER" id="PTHR34215">
    <property type="entry name" value="BLL0784 PROTEIN"/>
    <property type="match status" value="1"/>
</dbReference>
<dbReference type="SUPFAM" id="SSF64376">
    <property type="entry name" value="YlxR-like"/>
    <property type="match status" value="1"/>
</dbReference>
<dbReference type="Gene3D" id="3.30.1330.30">
    <property type="match status" value="1"/>
</dbReference>
<proteinExistence type="predicted"/>
<dbReference type="InterPro" id="IPR037465">
    <property type="entry name" value="YlxR"/>
</dbReference>
<dbReference type="Proteomes" id="UP000265431">
    <property type="component" value="Unassembled WGS sequence"/>
</dbReference>
<dbReference type="PANTHER" id="PTHR34215:SF1">
    <property type="entry name" value="YLXR DOMAIN-CONTAINING PROTEIN"/>
    <property type="match status" value="1"/>
</dbReference>
<dbReference type="NCBIfam" id="NF006622">
    <property type="entry name" value="PRK09190.1"/>
    <property type="match status" value="1"/>
</dbReference>
<accession>A0A399QY31</accession>
<dbReference type="EMBL" id="QWGB01000005">
    <property type="protein sequence ID" value="RIJ23850.1"/>
    <property type="molecule type" value="Genomic_DNA"/>
</dbReference>
<sequence>MMPTPRNDRAKRLKASDNLETGTDGPVRQCAVTRESWAQDCLIRFVRSPDGIAVPDVAGKLPGRGAWVKADRETVDAAVKQGVFARAFKQKTTAEAGLSGLVERQLLQRCINYLGMSRKAGDVVIGFDQVRAYLRNEAPGILLEASDGSEDGRNKVHFLAKAIYETPQTAGALTSAELGMAFGRPHVIHALLQQGALCEAFKDAYWRLTGFRPAPERDWFSGLKR</sequence>
<evidence type="ECO:0000256" key="1">
    <source>
        <dbReference type="SAM" id="MobiDB-lite"/>
    </source>
</evidence>
<dbReference type="InterPro" id="IPR007393">
    <property type="entry name" value="YlxR_dom"/>
</dbReference>
<protein>
    <submittedName>
        <fullName evidence="3">RNA-binding protein</fullName>
    </submittedName>
</protein>
<feature type="region of interest" description="Disordered" evidence="1">
    <location>
        <begin position="1"/>
        <end position="26"/>
    </location>
</feature>
<gene>
    <name evidence="3" type="ORF">D1224_06240</name>
</gene>
<dbReference type="AlphaFoldDB" id="A0A399QY31"/>
<name>A0A399QY31_9PROT</name>
<comment type="caution">
    <text evidence="3">The sequence shown here is derived from an EMBL/GenBank/DDBJ whole genome shotgun (WGS) entry which is preliminary data.</text>
</comment>
<dbReference type="Gene3D" id="3.30.1230.10">
    <property type="entry name" value="YlxR-like"/>
    <property type="match status" value="1"/>
</dbReference>
<dbReference type="OrthoDB" id="9799836at2"/>